<evidence type="ECO:0000256" key="13">
    <source>
        <dbReference type="RuleBase" id="RU362012"/>
    </source>
</evidence>
<accession>A0A0N0ZW92</accession>
<keyword evidence="11 13" id="KW-0100">Branched-chain amino acid biosynthesis</keyword>
<dbReference type="NCBIfam" id="NF006390">
    <property type="entry name" value="PRK08639.1"/>
    <property type="match status" value="1"/>
</dbReference>
<dbReference type="SUPFAM" id="SSF55021">
    <property type="entry name" value="ACT-like"/>
    <property type="match status" value="1"/>
</dbReference>
<reference evidence="16" key="2">
    <citation type="submission" date="2015-09" db="EMBL/GenBank/DDBJ databases">
        <title>Draft genome sequence of a multidrug-resistant Chryseobacterium indologenes isolate from Malaysia.</title>
        <authorList>
            <person name="Yu C.Y."/>
            <person name="Ang G.Y."/>
            <person name="Chan K.-G."/>
        </authorList>
    </citation>
    <scope>NUCLEOTIDE SEQUENCE [LARGE SCALE GENOMIC DNA]</scope>
    <source>
        <strain evidence="16">CI_885</strain>
    </source>
</reference>
<dbReference type="InterPro" id="IPR000634">
    <property type="entry name" value="Ser/Thr_deHydtase_PyrdxlP-BS"/>
</dbReference>
<comment type="pathway">
    <text evidence="3 13">Amino-acid biosynthesis; L-isoleucine biosynthesis; 2-oxobutanoate from L-threonine: step 1/1.</text>
</comment>
<dbReference type="SUPFAM" id="SSF53686">
    <property type="entry name" value="Tryptophan synthase beta subunit-like PLP-dependent enzymes"/>
    <property type="match status" value="1"/>
</dbReference>
<evidence type="ECO:0000256" key="3">
    <source>
        <dbReference type="ARBA" id="ARBA00004810"/>
    </source>
</evidence>
<evidence type="ECO:0000256" key="11">
    <source>
        <dbReference type="ARBA" id="ARBA00023304"/>
    </source>
</evidence>
<comment type="caution">
    <text evidence="15">The sequence shown here is derived from an EMBL/GenBank/DDBJ whole genome shotgun (WGS) entry which is preliminary data.</text>
</comment>
<dbReference type="InterPro" id="IPR001721">
    <property type="entry name" value="TD_ACT-like"/>
</dbReference>
<dbReference type="UniPathway" id="UPA00047">
    <property type="reaction ID" value="UER00054"/>
</dbReference>
<dbReference type="Pfam" id="PF00585">
    <property type="entry name" value="Thr_dehydrat_C"/>
    <property type="match status" value="1"/>
</dbReference>
<dbReference type="NCBIfam" id="TIGR02079">
    <property type="entry name" value="THD1"/>
    <property type="match status" value="1"/>
</dbReference>
<dbReference type="Pfam" id="PF00291">
    <property type="entry name" value="PALP"/>
    <property type="match status" value="1"/>
</dbReference>
<evidence type="ECO:0000256" key="2">
    <source>
        <dbReference type="ARBA" id="ARBA00001933"/>
    </source>
</evidence>
<evidence type="ECO:0000256" key="1">
    <source>
        <dbReference type="ARBA" id="ARBA00001274"/>
    </source>
</evidence>
<keyword evidence="10 13" id="KW-0456">Lyase</keyword>
<dbReference type="InterPro" id="IPR001926">
    <property type="entry name" value="TrpB-like_PALP"/>
</dbReference>
<reference evidence="15 16" key="1">
    <citation type="journal article" date="2015" name="Genom Data">
        <title>Draft genome sequence of a multidrug-resistant Chryseobacterium indologenes isolate from Malaysia.</title>
        <authorList>
            <person name="Yu C.Y."/>
            <person name="Ang G.Y."/>
            <person name="Cheng H.J."/>
            <person name="Cheong Y.M."/>
            <person name="Yin W.F."/>
            <person name="Chan K.G."/>
        </authorList>
    </citation>
    <scope>NUCLEOTIDE SEQUENCE [LARGE SCALE GENOMIC DNA]</scope>
    <source>
        <strain evidence="15 16">CI_885</strain>
    </source>
</reference>
<comment type="similarity">
    <text evidence="4 13">Belongs to the serine/threonine dehydratase family.</text>
</comment>
<name>A0A0N0ZW92_CHRID</name>
<dbReference type="CDD" id="cd01562">
    <property type="entry name" value="Thr-dehyd"/>
    <property type="match status" value="1"/>
</dbReference>
<evidence type="ECO:0000256" key="7">
    <source>
        <dbReference type="ARBA" id="ARBA00022624"/>
    </source>
</evidence>
<evidence type="ECO:0000256" key="8">
    <source>
        <dbReference type="ARBA" id="ARBA00022737"/>
    </source>
</evidence>
<feature type="domain" description="ACT-like" evidence="14">
    <location>
        <begin position="330"/>
        <end position="406"/>
    </location>
</feature>
<dbReference type="FunFam" id="3.40.50.1100:FF:000007">
    <property type="entry name" value="L-threonine dehydratase catabolic TdcB"/>
    <property type="match status" value="1"/>
</dbReference>
<evidence type="ECO:0000256" key="10">
    <source>
        <dbReference type="ARBA" id="ARBA00023239"/>
    </source>
</evidence>
<evidence type="ECO:0000256" key="4">
    <source>
        <dbReference type="ARBA" id="ARBA00010869"/>
    </source>
</evidence>
<evidence type="ECO:0000256" key="6">
    <source>
        <dbReference type="ARBA" id="ARBA00022605"/>
    </source>
</evidence>
<dbReference type="GO" id="GO:0009097">
    <property type="term" value="P:isoleucine biosynthetic process"/>
    <property type="evidence" value="ECO:0007669"/>
    <property type="project" value="UniProtKB-UniRule"/>
</dbReference>
<keyword evidence="6 13" id="KW-0028">Amino-acid biosynthesis</keyword>
<dbReference type="OrthoDB" id="9811476at2"/>
<protein>
    <recommendedName>
        <fullName evidence="13">L-threonine dehydratase</fullName>
        <ecNumber evidence="13">4.3.1.19</ecNumber>
    </recommendedName>
    <alternativeName>
        <fullName evidence="13">Threonine deaminase</fullName>
    </alternativeName>
</protein>
<dbReference type="Proteomes" id="UP000037953">
    <property type="component" value="Unassembled WGS sequence"/>
</dbReference>
<keyword evidence="8" id="KW-0677">Repeat</keyword>
<dbReference type="GO" id="GO:0003941">
    <property type="term" value="F:L-serine ammonia-lyase activity"/>
    <property type="evidence" value="ECO:0007669"/>
    <property type="project" value="TreeGrafter"/>
</dbReference>
<comment type="cofactor">
    <cofactor evidence="2 13">
        <name>pyridoxal 5'-phosphate</name>
        <dbReference type="ChEBI" id="CHEBI:597326"/>
    </cofactor>
</comment>
<dbReference type="PANTHER" id="PTHR48078">
    <property type="entry name" value="THREONINE DEHYDRATASE, MITOCHONDRIAL-RELATED"/>
    <property type="match status" value="1"/>
</dbReference>
<dbReference type="InterPro" id="IPR045865">
    <property type="entry name" value="ACT-like_dom_sf"/>
</dbReference>
<dbReference type="EMBL" id="LJOD01000001">
    <property type="protein sequence ID" value="KPE52580.1"/>
    <property type="molecule type" value="Genomic_DNA"/>
</dbReference>
<comment type="function">
    <text evidence="12 13">Catalyzes the anaerobic formation of alpha-ketobutyrate and ammonia from threonine in a two-step reaction. The first step involved a dehydration of threonine and a production of enamine intermediates (aminocrotonate), which tautomerizes to its imine form (iminobutyrate). Both intermediates are unstable and short-lived. The second step is the nonenzymatic hydrolysis of the enamine/imine intermediates to form 2-ketobutyrate and free ammonia. In the low water environment of the cell, the second step is accelerated by RidA.</text>
</comment>
<dbReference type="PATRIC" id="fig|253.9.peg.156"/>
<evidence type="ECO:0000256" key="5">
    <source>
        <dbReference type="ARBA" id="ARBA00011881"/>
    </source>
</evidence>
<evidence type="ECO:0000313" key="16">
    <source>
        <dbReference type="Proteomes" id="UP000037953"/>
    </source>
</evidence>
<dbReference type="EC" id="4.3.1.19" evidence="13"/>
<dbReference type="NCBIfam" id="TIGR01124">
    <property type="entry name" value="ilvA_2Cterm"/>
    <property type="match status" value="1"/>
</dbReference>
<comment type="catalytic activity">
    <reaction evidence="1 13">
        <text>L-threonine = 2-oxobutanoate + NH4(+)</text>
        <dbReference type="Rhea" id="RHEA:22108"/>
        <dbReference type="ChEBI" id="CHEBI:16763"/>
        <dbReference type="ChEBI" id="CHEBI:28938"/>
        <dbReference type="ChEBI" id="CHEBI:57926"/>
        <dbReference type="EC" id="4.3.1.19"/>
    </reaction>
</comment>
<dbReference type="InterPro" id="IPR005787">
    <property type="entry name" value="Thr_deHydtase_biosynth"/>
</dbReference>
<keyword evidence="7 13" id="KW-0412">Isoleucine biosynthesis</keyword>
<keyword evidence="9 13" id="KW-0663">Pyridoxal phosphate</keyword>
<gene>
    <name evidence="13" type="primary">ilvA</name>
    <name evidence="15" type="ORF">AOB46_00730</name>
</gene>
<evidence type="ECO:0000313" key="15">
    <source>
        <dbReference type="EMBL" id="KPE52580.1"/>
    </source>
</evidence>
<evidence type="ECO:0000256" key="12">
    <source>
        <dbReference type="ARBA" id="ARBA00025527"/>
    </source>
</evidence>
<sequence>MIHLEKIQEAAENLKDVAVHTPLVKNENLSERFAAQVYLKREDLQPVRSYKLRGAYHKISSLSEEDIKLGVVCASAGNHAQGVAFACRKLNIKAVIYMPITTPAQKIKQVKLFGKENVEVVLKGDTFDDAYDEALLFSQKNKVVFIHPFDDERVIAGQGTIGLEILEDRKNKIDFLFFPIGGGGLAAGVASVFKQLSPETKLIGVEPQGAASMKTSLKNGKNTALTDIDKFVDGAAVKRVGDKTFDICQHSLDDIVLVPEGKVCTTILQLYNEEAIVVEPAGALSIAALDGYKDQIKGKNVVCIVSGSNNDITRMEEIKERSLMFEGLKHYFIINFPQRPGALKEFVNNVLGENDDITYFQFTKKNNREEGPAVVGVELKYTLDLEVMEQKMKTKKINYQHLNEQKELFTHLIF</sequence>
<evidence type="ECO:0000259" key="14">
    <source>
        <dbReference type="PROSITE" id="PS51672"/>
    </source>
</evidence>
<dbReference type="GO" id="GO:0004794">
    <property type="term" value="F:threonine deaminase activity"/>
    <property type="evidence" value="ECO:0007669"/>
    <property type="project" value="UniProtKB-UniRule"/>
</dbReference>
<dbReference type="GO" id="GO:0006567">
    <property type="term" value="P:L-threonine catabolic process"/>
    <property type="evidence" value="ECO:0007669"/>
    <property type="project" value="TreeGrafter"/>
</dbReference>
<comment type="subunit">
    <text evidence="5 13">Homotetramer.</text>
</comment>
<dbReference type="PANTHER" id="PTHR48078:SF11">
    <property type="entry name" value="THREONINE DEHYDRATASE, MITOCHONDRIAL"/>
    <property type="match status" value="1"/>
</dbReference>
<organism evidence="15 16">
    <name type="scientific">Chryseobacterium indologenes</name>
    <name type="common">Flavobacterium indologenes</name>
    <dbReference type="NCBI Taxonomy" id="253"/>
    <lineage>
        <taxon>Bacteria</taxon>
        <taxon>Pseudomonadati</taxon>
        <taxon>Bacteroidota</taxon>
        <taxon>Flavobacteriia</taxon>
        <taxon>Flavobacteriales</taxon>
        <taxon>Weeksellaceae</taxon>
        <taxon>Chryseobacterium group</taxon>
        <taxon>Chryseobacterium</taxon>
    </lineage>
</organism>
<dbReference type="InterPro" id="IPR011820">
    <property type="entry name" value="IlvA"/>
</dbReference>
<dbReference type="InterPro" id="IPR036052">
    <property type="entry name" value="TrpB-like_PALP_sf"/>
</dbReference>
<proteinExistence type="inferred from homology"/>
<dbReference type="PROSITE" id="PS51672">
    <property type="entry name" value="ACT_LIKE"/>
    <property type="match status" value="1"/>
</dbReference>
<dbReference type="GO" id="GO:0030170">
    <property type="term" value="F:pyridoxal phosphate binding"/>
    <property type="evidence" value="ECO:0007669"/>
    <property type="project" value="InterPro"/>
</dbReference>
<dbReference type="PROSITE" id="PS00165">
    <property type="entry name" value="DEHYDRATASE_SER_THR"/>
    <property type="match status" value="1"/>
</dbReference>
<evidence type="ECO:0000256" key="9">
    <source>
        <dbReference type="ARBA" id="ARBA00022898"/>
    </source>
</evidence>
<dbReference type="Gene3D" id="3.40.50.1100">
    <property type="match status" value="2"/>
</dbReference>
<dbReference type="RefSeq" id="WP_062696763.1">
    <property type="nucleotide sequence ID" value="NZ_LJOD01000001.1"/>
</dbReference>
<dbReference type="GO" id="GO:0006565">
    <property type="term" value="P:L-serine catabolic process"/>
    <property type="evidence" value="ECO:0007669"/>
    <property type="project" value="TreeGrafter"/>
</dbReference>
<dbReference type="InterPro" id="IPR050147">
    <property type="entry name" value="Ser/Thr_Dehydratase"/>
</dbReference>
<dbReference type="AlphaFoldDB" id="A0A0N0ZW92"/>